<feature type="binding site" evidence="9">
    <location>
        <position position="111"/>
    </location>
    <ligand>
        <name>UDP-alpha-D-glucose</name>
        <dbReference type="ChEBI" id="CHEBI:58885"/>
    </ligand>
</feature>
<reference evidence="12" key="1">
    <citation type="journal article" date="2019" name="Nat. Commun.">
        <title>Genome-wide association mapping of date palm fruit traits.</title>
        <authorList>
            <person name="Hazzouri K.M."/>
            <person name="Gros-Balthazard M."/>
            <person name="Flowers J.M."/>
            <person name="Copetti D."/>
            <person name="Lemansour A."/>
            <person name="Lebrun M."/>
            <person name="Masmoudi K."/>
            <person name="Ferrand S."/>
            <person name="Dhar M.I."/>
            <person name="Fresquez Z.A."/>
            <person name="Rosas U."/>
            <person name="Zhang J."/>
            <person name="Talag J."/>
            <person name="Lee S."/>
            <person name="Kudrna D."/>
            <person name="Powell R.F."/>
            <person name="Leitch I.J."/>
            <person name="Krueger R.R."/>
            <person name="Wing R.A."/>
            <person name="Amiri K.M.A."/>
            <person name="Purugganan M.D."/>
        </authorList>
    </citation>
    <scope>NUCLEOTIDE SEQUENCE [LARGE SCALE GENOMIC DNA]</scope>
    <source>
        <strain evidence="12">cv. Khalas</strain>
    </source>
</reference>
<dbReference type="Pfam" id="PF03552">
    <property type="entry name" value="Cellulose_synt"/>
    <property type="match status" value="3"/>
</dbReference>
<feature type="transmembrane region" description="Helical" evidence="11">
    <location>
        <begin position="629"/>
        <end position="653"/>
    </location>
</feature>
<dbReference type="InterPro" id="IPR005150">
    <property type="entry name" value="Cellulose_synth"/>
</dbReference>
<evidence type="ECO:0000256" key="5">
    <source>
        <dbReference type="ARBA" id="ARBA00022989"/>
    </source>
</evidence>
<protein>
    <submittedName>
        <fullName evidence="13">Cellulose synthase-like protein G2 isoform X2</fullName>
    </submittedName>
</protein>
<dbReference type="SUPFAM" id="SSF53448">
    <property type="entry name" value="Nucleotide-diphospho-sugar transferases"/>
    <property type="match status" value="1"/>
</dbReference>
<name>A0A8B9ASM7_PHODC</name>
<evidence type="ECO:0000313" key="12">
    <source>
        <dbReference type="Proteomes" id="UP000228380"/>
    </source>
</evidence>
<evidence type="ECO:0000256" key="8">
    <source>
        <dbReference type="PIRSR" id="PIRSR605150-1"/>
    </source>
</evidence>
<dbReference type="GO" id="GO:0071669">
    <property type="term" value="P:plant-type cell wall organization or biogenesis"/>
    <property type="evidence" value="ECO:0007669"/>
    <property type="project" value="UniProtKB-ARBA"/>
</dbReference>
<evidence type="ECO:0000256" key="2">
    <source>
        <dbReference type="ARBA" id="ARBA00022676"/>
    </source>
</evidence>
<dbReference type="GO" id="GO:0030244">
    <property type="term" value="P:cellulose biosynthetic process"/>
    <property type="evidence" value="ECO:0007669"/>
    <property type="project" value="InterPro"/>
</dbReference>
<dbReference type="InterPro" id="IPR029044">
    <property type="entry name" value="Nucleotide-diphossugar_trans"/>
</dbReference>
<feature type="binding site" evidence="10">
    <location>
        <position position="261"/>
    </location>
    <ligand>
        <name>Mn(2+)</name>
        <dbReference type="ChEBI" id="CHEBI:29035"/>
    </ligand>
</feature>
<dbReference type="AlphaFoldDB" id="A0A8B9ASM7"/>
<keyword evidence="5 11" id="KW-1133">Transmembrane helix</keyword>
<feature type="active site" evidence="8">
    <location>
        <position position="141"/>
    </location>
</feature>
<comment type="subcellular location">
    <subcellularLocation>
        <location evidence="1">Endomembrane system</location>
        <topology evidence="1">Multi-pass membrane protein</topology>
    </subcellularLocation>
</comment>
<feature type="binding site" evidence="9">
    <location>
        <position position="112"/>
    </location>
    <ligand>
        <name>UDP-alpha-D-glucose</name>
        <dbReference type="ChEBI" id="CHEBI:58885"/>
    </ligand>
</feature>
<feature type="transmembrane region" description="Helical" evidence="11">
    <location>
        <begin position="47"/>
        <end position="74"/>
    </location>
</feature>
<keyword evidence="6 11" id="KW-0472">Membrane</keyword>
<dbReference type="GO" id="GO:0071555">
    <property type="term" value="P:cell wall organization"/>
    <property type="evidence" value="ECO:0007669"/>
    <property type="project" value="UniProtKB-KW"/>
</dbReference>
<evidence type="ECO:0000256" key="3">
    <source>
        <dbReference type="ARBA" id="ARBA00022679"/>
    </source>
</evidence>
<dbReference type="RefSeq" id="XP_038986948.1">
    <property type="nucleotide sequence ID" value="XM_039131020.1"/>
</dbReference>
<evidence type="ECO:0000256" key="7">
    <source>
        <dbReference type="ARBA" id="ARBA00023316"/>
    </source>
</evidence>
<keyword evidence="12" id="KW-1185">Reference proteome</keyword>
<dbReference type="GeneID" id="103697601"/>
<organism evidence="12 13">
    <name type="scientific">Phoenix dactylifera</name>
    <name type="common">Date palm</name>
    <dbReference type="NCBI Taxonomy" id="42345"/>
    <lineage>
        <taxon>Eukaryota</taxon>
        <taxon>Viridiplantae</taxon>
        <taxon>Streptophyta</taxon>
        <taxon>Embryophyta</taxon>
        <taxon>Tracheophyta</taxon>
        <taxon>Spermatophyta</taxon>
        <taxon>Magnoliopsida</taxon>
        <taxon>Liliopsida</taxon>
        <taxon>Arecaceae</taxon>
        <taxon>Coryphoideae</taxon>
        <taxon>Phoeniceae</taxon>
        <taxon>Phoenix</taxon>
    </lineage>
</organism>
<feature type="binding site" evidence="9">
    <location>
        <position position="141"/>
    </location>
    <ligand>
        <name>UDP-alpha-D-glucose</name>
        <dbReference type="ChEBI" id="CHEBI:58885"/>
    </ligand>
</feature>
<evidence type="ECO:0000256" key="1">
    <source>
        <dbReference type="ARBA" id="ARBA00004127"/>
    </source>
</evidence>
<evidence type="ECO:0000256" key="9">
    <source>
        <dbReference type="PIRSR" id="PIRSR605150-2"/>
    </source>
</evidence>
<keyword evidence="4 11" id="KW-0812">Transmembrane</keyword>
<feature type="transmembrane region" description="Helical" evidence="11">
    <location>
        <begin position="570"/>
        <end position="590"/>
    </location>
</feature>
<reference evidence="13" key="2">
    <citation type="submission" date="2025-08" db="UniProtKB">
        <authorList>
            <consortium name="RefSeq"/>
        </authorList>
    </citation>
    <scope>IDENTIFICATION</scope>
    <source>
        <tissue evidence="13">Young leaves</tissue>
    </source>
</reference>
<evidence type="ECO:0000256" key="6">
    <source>
        <dbReference type="ARBA" id="ARBA00023136"/>
    </source>
</evidence>
<keyword evidence="3" id="KW-0808">Transferase</keyword>
<feature type="active site" evidence="8">
    <location>
        <position position="426"/>
    </location>
</feature>
<accession>A0A8B9ASM7</accession>
<keyword evidence="2" id="KW-0328">Glycosyltransferase</keyword>
<evidence type="ECO:0000313" key="13">
    <source>
        <dbReference type="RefSeq" id="XP_038986948.1"/>
    </source>
</evidence>
<evidence type="ECO:0000256" key="10">
    <source>
        <dbReference type="PIRSR" id="PIRSR605150-3"/>
    </source>
</evidence>
<feature type="transmembrane region" description="Helical" evidence="11">
    <location>
        <begin position="21"/>
        <end position="41"/>
    </location>
</feature>
<dbReference type="GO" id="GO:0012505">
    <property type="term" value="C:endomembrane system"/>
    <property type="evidence" value="ECO:0007669"/>
    <property type="project" value="UniProtKB-SubCell"/>
</dbReference>
<feature type="transmembrane region" description="Helical" evidence="11">
    <location>
        <begin position="660"/>
        <end position="678"/>
    </location>
</feature>
<dbReference type="Proteomes" id="UP000228380">
    <property type="component" value="Chromosome 10"/>
</dbReference>
<gene>
    <name evidence="13" type="primary">LOC103697601</name>
</gene>
<dbReference type="Gene3D" id="3.90.550.10">
    <property type="entry name" value="Spore Coat Polysaccharide Biosynthesis Protein SpsA, Chain A"/>
    <property type="match status" value="2"/>
</dbReference>
<dbReference type="PANTHER" id="PTHR13301">
    <property type="entry name" value="X-BOX TRANSCRIPTION FACTOR-RELATED"/>
    <property type="match status" value="1"/>
</dbReference>
<keyword evidence="7" id="KW-0961">Cell wall biogenesis/degradation</keyword>
<sequence>MRKENDRPLHENRVDQPFATLNRFHILVHVSVTLAVLYYRVSRLPLLLQLSFTTLAWILLIGSELLLFFLWILAQAYRWRPISRTVFPERLPEDGSLPPIDVFIVTADPDKEPTVEVMNTLISIMSLDYPTSKLHVYLSDDGGSPITLSATRLAYDFARSWVPFCRRYKIETRYPAAYFSGSNVESVGSPEFQEERQRIKIIKGDQEMSTSFEKQAEIPLLVYVSREKRKNHPHHFKAGALNVLLRISGIISNSPYILVLDCDMYTNNPASVRQAMCFHLDPHLSPSLAFVQFPQNFHNISKNDIYCAELRSVFEIQWKGCDGLKGPILSGTGFYIKRNALYGARPGQKSTREGFNSTEIAELKQSFGSSNEFIASFLHNRRNDLDNRATTYACSQEATLLASCTYEIDTQWGEQMGFLYGSVVEDYFTGFHLHCRGWNSAYYIPPSPAFLGSVPTSFSDTLIQRKRWMYGLLEVGFSRFCPLTFGISSATCMLQNMCYAWQAFQPLDSFSLLCYGIIPQLCFLNGISLFPEVSSPWFAAFVAVHLSSLSQHLREVLYSKGSLRTWWNELRFWMIISVTAHLFACLNIIMKLVGMKGVINFDLTNKAVRETQIQMYENGIFDFEGTSLLLIPLTTLSILNVATLIGGGCRVIVQKSLHDLFGQLYISCFILLISYPVLEGIIIRRDKGRVPTSITLWSIMLTVILLLLFG</sequence>
<evidence type="ECO:0000256" key="11">
    <source>
        <dbReference type="SAM" id="Phobius"/>
    </source>
</evidence>
<dbReference type="GO" id="GO:0016760">
    <property type="term" value="F:cellulose synthase (UDP-forming) activity"/>
    <property type="evidence" value="ECO:0007669"/>
    <property type="project" value="InterPro"/>
</dbReference>
<evidence type="ECO:0000256" key="4">
    <source>
        <dbReference type="ARBA" id="ARBA00022692"/>
    </source>
</evidence>
<feature type="binding site" evidence="10">
    <location>
        <position position="237"/>
    </location>
    <ligand>
        <name>Mn(2+)</name>
        <dbReference type="ChEBI" id="CHEBI:29035"/>
    </ligand>
</feature>
<dbReference type="GO" id="GO:0016020">
    <property type="term" value="C:membrane"/>
    <property type="evidence" value="ECO:0007669"/>
    <property type="project" value="InterPro"/>
</dbReference>
<feature type="transmembrane region" description="Helical" evidence="11">
    <location>
        <begin position="690"/>
        <end position="709"/>
    </location>
</feature>
<proteinExistence type="predicted"/>